<dbReference type="SUPFAM" id="SSF51430">
    <property type="entry name" value="NAD(P)-linked oxidoreductase"/>
    <property type="match status" value="1"/>
</dbReference>
<dbReference type="RefSeq" id="WP_253766236.1">
    <property type="nucleotide sequence ID" value="NZ_JAMTCK010000001.1"/>
</dbReference>
<dbReference type="Proteomes" id="UP001206128">
    <property type="component" value="Unassembled WGS sequence"/>
</dbReference>
<dbReference type="PANTHER" id="PTHR43827:SF3">
    <property type="entry name" value="NADP-DEPENDENT OXIDOREDUCTASE DOMAIN-CONTAINING PROTEIN"/>
    <property type="match status" value="1"/>
</dbReference>
<dbReference type="PANTHER" id="PTHR43827">
    <property type="entry name" value="2,5-DIKETO-D-GLUCONIC ACID REDUCTASE"/>
    <property type="match status" value="1"/>
</dbReference>
<dbReference type="AlphaFoldDB" id="A0AAE3KIQ4"/>
<feature type="active site" description="Proton donor" evidence="4">
    <location>
        <position position="51"/>
    </location>
</feature>
<evidence type="ECO:0000256" key="5">
    <source>
        <dbReference type="PIRSR" id="PIRSR000097-2"/>
    </source>
</evidence>
<evidence type="ECO:0000313" key="8">
    <source>
        <dbReference type="EMBL" id="MCP2163523.1"/>
    </source>
</evidence>
<comment type="similarity">
    <text evidence="1">Belongs to the aldo/keto reductase family.</text>
</comment>
<dbReference type="Gene3D" id="3.20.20.100">
    <property type="entry name" value="NADP-dependent oxidoreductase domain"/>
    <property type="match status" value="1"/>
</dbReference>
<evidence type="ECO:0000256" key="6">
    <source>
        <dbReference type="PIRSR" id="PIRSR000097-3"/>
    </source>
</evidence>
<dbReference type="PROSITE" id="PS00063">
    <property type="entry name" value="ALDOKETO_REDUCTASE_3"/>
    <property type="match status" value="1"/>
</dbReference>
<evidence type="ECO:0000313" key="9">
    <source>
        <dbReference type="Proteomes" id="UP001206128"/>
    </source>
</evidence>
<evidence type="ECO:0000256" key="1">
    <source>
        <dbReference type="ARBA" id="ARBA00007905"/>
    </source>
</evidence>
<dbReference type="PRINTS" id="PR00069">
    <property type="entry name" value="ALDKETRDTASE"/>
</dbReference>
<organism evidence="8 9">
    <name type="scientific">Goodfellowiella coeruleoviolacea</name>
    <dbReference type="NCBI Taxonomy" id="334858"/>
    <lineage>
        <taxon>Bacteria</taxon>
        <taxon>Bacillati</taxon>
        <taxon>Actinomycetota</taxon>
        <taxon>Actinomycetes</taxon>
        <taxon>Pseudonocardiales</taxon>
        <taxon>Pseudonocardiaceae</taxon>
        <taxon>Goodfellowiella</taxon>
    </lineage>
</organism>
<sequence>MTDVPTVKLNNGVHMPQVGFGVFQVPDDETTAAVKAAIAAGYRSIDTAAVYGNEAGVGRALAESDVDRSELFVTTKVWNSDHGYDQTLRAFDASLDRLGLDTLDLYLIHWPTPERDRYVDTWRALVKLQEDGRVRAIGVSNFQPAHLRRVIDATGVVPSVNQIELHPFLQQEELRAVHAEHGIATEAWSPLAKGGDLLGHPAITALARRHGRTPAQVVLRWHLQLGNIVIPKSVTPSRIAENLALFDFSLTDEDMAQLAPLHDGTRTGPDPDTFNAA</sequence>
<evidence type="ECO:0000256" key="3">
    <source>
        <dbReference type="ARBA" id="ARBA00023002"/>
    </source>
</evidence>
<keyword evidence="9" id="KW-1185">Reference proteome</keyword>
<gene>
    <name evidence="8" type="ORF">LX83_000363</name>
</gene>
<keyword evidence="3" id="KW-0560">Oxidoreductase</keyword>
<keyword evidence="2" id="KW-0521">NADP</keyword>
<evidence type="ECO:0000256" key="4">
    <source>
        <dbReference type="PIRSR" id="PIRSR000097-1"/>
    </source>
</evidence>
<reference evidence="8" key="1">
    <citation type="submission" date="2022-06" db="EMBL/GenBank/DDBJ databases">
        <title>Genomic Encyclopedia of Archaeal and Bacterial Type Strains, Phase II (KMG-II): from individual species to whole genera.</title>
        <authorList>
            <person name="Goeker M."/>
        </authorList>
    </citation>
    <scope>NUCLEOTIDE SEQUENCE</scope>
    <source>
        <strain evidence="8">DSM 43935</strain>
    </source>
</reference>
<dbReference type="PROSITE" id="PS00062">
    <property type="entry name" value="ALDOKETO_REDUCTASE_2"/>
    <property type="match status" value="1"/>
</dbReference>
<dbReference type="InterPro" id="IPR036812">
    <property type="entry name" value="NAD(P)_OxRdtase_dom_sf"/>
</dbReference>
<dbReference type="EMBL" id="JAMTCK010000001">
    <property type="protein sequence ID" value="MCP2163523.1"/>
    <property type="molecule type" value="Genomic_DNA"/>
</dbReference>
<dbReference type="Pfam" id="PF00248">
    <property type="entry name" value="Aldo_ket_red"/>
    <property type="match status" value="1"/>
</dbReference>
<feature type="binding site" evidence="5">
    <location>
        <position position="109"/>
    </location>
    <ligand>
        <name>substrate</name>
    </ligand>
</feature>
<evidence type="ECO:0000259" key="7">
    <source>
        <dbReference type="Pfam" id="PF00248"/>
    </source>
</evidence>
<name>A0AAE3KIQ4_9PSEU</name>
<dbReference type="InterPro" id="IPR023210">
    <property type="entry name" value="NADP_OxRdtase_dom"/>
</dbReference>
<protein>
    <submittedName>
        <fullName evidence="8">Aldo/keto reductase</fullName>
    </submittedName>
</protein>
<dbReference type="InterPro" id="IPR018170">
    <property type="entry name" value="Aldo/ket_reductase_CS"/>
</dbReference>
<dbReference type="FunFam" id="3.20.20.100:FF:000015">
    <property type="entry name" value="Oxidoreductase, aldo/keto reductase family"/>
    <property type="match status" value="1"/>
</dbReference>
<dbReference type="GO" id="GO:0016616">
    <property type="term" value="F:oxidoreductase activity, acting on the CH-OH group of donors, NAD or NADP as acceptor"/>
    <property type="evidence" value="ECO:0007669"/>
    <property type="project" value="UniProtKB-ARBA"/>
</dbReference>
<evidence type="ECO:0000256" key="2">
    <source>
        <dbReference type="ARBA" id="ARBA00022857"/>
    </source>
</evidence>
<dbReference type="InterPro" id="IPR020471">
    <property type="entry name" value="AKR"/>
</dbReference>
<accession>A0AAE3KIQ4</accession>
<dbReference type="PROSITE" id="PS00798">
    <property type="entry name" value="ALDOKETO_REDUCTASE_1"/>
    <property type="match status" value="1"/>
</dbReference>
<dbReference type="PIRSF" id="PIRSF000097">
    <property type="entry name" value="AKR"/>
    <property type="match status" value="1"/>
</dbReference>
<feature type="site" description="Lowers pKa of active site Tyr" evidence="6">
    <location>
        <position position="76"/>
    </location>
</feature>
<feature type="domain" description="NADP-dependent oxidoreductase" evidence="7">
    <location>
        <begin position="24"/>
        <end position="259"/>
    </location>
</feature>
<proteinExistence type="inferred from homology"/>
<comment type="caution">
    <text evidence="8">The sequence shown here is derived from an EMBL/GenBank/DDBJ whole genome shotgun (WGS) entry which is preliminary data.</text>
</comment>